<organism evidence="3 4">
    <name type="scientific">Aquincola agrisoli</name>
    <dbReference type="NCBI Taxonomy" id="3119538"/>
    <lineage>
        <taxon>Bacteria</taxon>
        <taxon>Pseudomonadati</taxon>
        <taxon>Pseudomonadota</taxon>
        <taxon>Betaproteobacteria</taxon>
        <taxon>Burkholderiales</taxon>
        <taxon>Sphaerotilaceae</taxon>
        <taxon>Aquincola</taxon>
    </lineage>
</organism>
<keyword evidence="2" id="KW-1133">Transmembrane helix</keyword>
<name>A0AAW9QEM9_9BURK</name>
<evidence type="ECO:0000313" key="4">
    <source>
        <dbReference type="Proteomes" id="UP001336250"/>
    </source>
</evidence>
<reference evidence="3 4" key="1">
    <citation type="submission" date="2024-02" db="EMBL/GenBank/DDBJ databases">
        <title>Genome sequence of Aquincola sp. MAHUQ-54.</title>
        <authorList>
            <person name="Huq M.A."/>
        </authorList>
    </citation>
    <scope>NUCLEOTIDE SEQUENCE [LARGE SCALE GENOMIC DNA]</scope>
    <source>
        <strain evidence="3 4">MAHUQ-54</strain>
    </source>
</reference>
<sequence>MTALPWMWLTGAAAALAGTVLVQHRRREEARARRRSTAAPAARQAPQGEGAAAQGATPLRQHGVQPGGSGASG</sequence>
<comment type="caution">
    <text evidence="3">The sequence shown here is derived from an EMBL/GenBank/DDBJ whole genome shotgun (WGS) entry which is preliminary data.</text>
</comment>
<accession>A0AAW9QEM9</accession>
<feature type="region of interest" description="Disordered" evidence="1">
    <location>
        <begin position="24"/>
        <end position="73"/>
    </location>
</feature>
<dbReference type="EMBL" id="JAZIBG010000028">
    <property type="protein sequence ID" value="MEF7614843.1"/>
    <property type="molecule type" value="Genomic_DNA"/>
</dbReference>
<feature type="transmembrane region" description="Helical" evidence="2">
    <location>
        <begin position="6"/>
        <end position="24"/>
    </location>
</feature>
<proteinExistence type="predicted"/>
<gene>
    <name evidence="3" type="ORF">V4F39_13050</name>
</gene>
<keyword evidence="4" id="KW-1185">Reference proteome</keyword>
<dbReference type="RefSeq" id="WP_332289908.1">
    <property type="nucleotide sequence ID" value="NZ_JAZIBG010000028.1"/>
</dbReference>
<keyword evidence="2" id="KW-0472">Membrane</keyword>
<feature type="compositionally biased region" description="Low complexity" evidence="1">
    <location>
        <begin position="37"/>
        <end position="58"/>
    </location>
</feature>
<dbReference type="AlphaFoldDB" id="A0AAW9QEM9"/>
<evidence type="ECO:0000256" key="2">
    <source>
        <dbReference type="SAM" id="Phobius"/>
    </source>
</evidence>
<dbReference type="Proteomes" id="UP001336250">
    <property type="component" value="Unassembled WGS sequence"/>
</dbReference>
<protein>
    <submittedName>
        <fullName evidence="3">Uncharacterized protein</fullName>
    </submittedName>
</protein>
<evidence type="ECO:0000313" key="3">
    <source>
        <dbReference type="EMBL" id="MEF7614843.1"/>
    </source>
</evidence>
<evidence type="ECO:0000256" key="1">
    <source>
        <dbReference type="SAM" id="MobiDB-lite"/>
    </source>
</evidence>
<keyword evidence="2" id="KW-0812">Transmembrane</keyword>